<dbReference type="Pfam" id="PF01344">
    <property type="entry name" value="Kelch_1"/>
    <property type="match status" value="2"/>
</dbReference>
<dbReference type="Pfam" id="PF24681">
    <property type="entry name" value="Kelch_KLHDC2_KLHL20_DRC7"/>
    <property type="match status" value="1"/>
</dbReference>
<accession>A0ABM0GS05</accession>
<evidence type="ECO:0000256" key="1">
    <source>
        <dbReference type="ARBA" id="ARBA00022441"/>
    </source>
</evidence>
<dbReference type="SUPFAM" id="SSF117281">
    <property type="entry name" value="Kelch motif"/>
    <property type="match status" value="2"/>
</dbReference>
<keyword evidence="2" id="KW-0677">Repeat</keyword>
<keyword evidence="1" id="KW-0880">Kelch repeat</keyword>
<dbReference type="Gene3D" id="2.120.10.80">
    <property type="entry name" value="Kelch-type beta propeller"/>
    <property type="match status" value="2"/>
</dbReference>
<dbReference type="PANTHER" id="PTHR46260">
    <property type="entry name" value="RING-TYPE DOMAIN-CONTAINING PROTEIN"/>
    <property type="match status" value="1"/>
</dbReference>
<dbReference type="InterPro" id="IPR051746">
    <property type="entry name" value="Kelch_domain_containing_8"/>
</dbReference>
<evidence type="ECO:0000313" key="3">
    <source>
        <dbReference type="Proteomes" id="UP000694865"/>
    </source>
</evidence>
<dbReference type="SMART" id="SM00612">
    <property type="entry name" value="Kelch"/>
    <property type="match status" value="6"/>
</dbReference>
<dbReference type="PRINTS" id="PR00501">
    <property type="entry name" value="KELCHREPEAT"/>
</dbReference>
<gene>
    <name evidence="4" type="primary">LOC100371159</name>
</gene>
<proteinExistence type="predicted"/>
<dbReference type="InterPro" id="IPR006652">
    <property type="entry name" value="Kelch_1"/>
</dbReference>
<sequence length="357" mass="39187">MASNKGGCAGHWEKLAAMPTKRVYSAPVEVDGILYVVGGCDSLGKPIDSLESYDPKKNKWRRLANMPTPRAGPAVVAVDGCIVAIGGVGHDQLPVNRVEMYNVKSKTWSLLKPLYEEVMGVSAVVFENNIIVIGGMKKNTDPSSKVTVLDIKENVWHELPDLLTPRYATSSYLINKKLYVLGGRHGKKATPAFEMLDLGLSVDDRKWVKLPDIPSKRVFPCYASSDTHFFSLGGLHENPQSRDVNDRFSDVMESYDIEKGEWAVNTPMITKRGDFSAAYMNGKVIAAVGMSNQGNALTEVEEFDLTTNQWEKVEATSVAQCSCASIVFKNRFLIIGGLSNQGPCNHMQAYGIKTKSS</sequence>
<organism evidence="3 4">
    <name type="scientific">Saccoglossus kowalevskii</name>
    <name type="common">Acorn worm</name>
    <dbReference type="NCBI Taxonomy" id="10224"/>
    <lineage>
        <taxon>Eukaryota</taxon>
        <taxon>Metazoa</taxon>
        <taxon>Hemichordata</taxon>
        <taxon>Enteropneusta</taxon>
        <taxon>Harrimaniidae</taxon>
        <taxon>Saccoglossus</taxon>
    </lineage>
</organism>
<evidence type="ECO:0000256" key="2">
    <source>
        <dbReference type="ARBA" id="ARBA00022737"/>
    </source>
</evidence>
<dbReference type="Proteomes" id="UP000694865">
    <property type="component" value="Unplaced"/>
</dbReference>
<keyword evidence="3" id="KW-1185">Reference proteome</keyword>
<dbReference type="InterPro" id="IPR015915">
    <property type="entry name" value="Kelch-typ_b-propeller"/>
</dbReference>
<name>A0ABM0GS05_SACKO</name>
<dbReference type="GeneID" id="100371159"/>
<evidence type="ECO:0000313" key="4">
    <source>
        <dbReference type="RefSeq" id="XP_002736055.1"/>
    </source>
</evidence>
<dbReference type="RefSeq" id="XP_002736055.1">
    <property type="nucleotide sequence ID" value="XM_002736009.2"/>
</dbReference>
<reference evidence="4" key="1">
    <citation type="submission" date="2025-08" db="UniProtKB">
        <authorList>
            <consortium name="RefSeq"/>
        </authorList>
    </citation>
    <scope>IDENTIFICATION</scope>
    <source>
        <tissue evidence="4">Testes</tissue>
    </source>
</reference>
<protein>
    <submittedName>
        <fullName evidence="4">Kelch domain-containing protein 8A-like</fullName>
    </submittedName>
</protein>
<dbReference type="PANTHER" id="PTHR46260:SF3">
    <property type="entry name" value="RING-TYPE DOMAIN-CONTAINING PROTEIN"/>
    <property type="match status" value="1"/>
</dbReference>